<reference evidence="7" key="1">
    <citation type="submission" date="2018-05" db="EMBL/GenBank/DDBJ databases">
        <authorList>
            <person name="Lanie J.A."/>
            <person name="Ng W.-L."/>
            <person name="Kazmierczak K.M."/>
            <person name="Andrzejewski T.M."/>
            <person name="Davidsen T.M."/>
            <person name="Wayne K.J."/>
            <person name="Tettelin H."/>
            <person name="Glass J.I."/>
            <person name="Rusch D."/>
            <person name="Podicherti R."/>
            <person name="Tsui H.-C.T."/>
            <person name="Winkler M.E."/>
        </authorList>
    </citation>
    <scope>NUCLEOTIDE SEQUENCE</scope>
</reference>
<proteinExistence type="predicted"/>
<dbReference type="SUPFAM" id="SSF49464">
    <property type="entry name" value="Carboxypeptidase regulatory domain-like"/>
    <property type="match status" value="1"/>
</dbReference>
<dbReference type="InterPro" id="IPR036942">
    <property type="entry name" value="Beta-barrel_TonB_sf"/>
</dbReference>
<dbReference type="GO" id="GO:0009279">
    <property type="term" value="C:cell outer membrane"/>
    <property type="evidence" value="ECO:0007669"/>
    <property type="project" value="UniProtKB-SubCell"/>
</dbReference>
<dbReference type="InterPro" id="IPR039426">
    <property type="entry name" value="TonB-dep_rcpt-like"/>
</dbReference>
<gene>
    <name evidence="7" type="ORF">METZ01_LOCUS119200</name>
</gene>
<dbReference type="GO" id="GO:0044718">
    <property type="term" value="P:siderophore transmembrane transport"/>
    <property type="evidence" value="ECO:0007669"/>
    <property type="project" value="TreeGrafter"/>
</dbReference>
<evidence type="ECO:0000256" key="5">
    <source>
        <dbReference type="ARBA" id="ARBA00023237"/>
    </source>
</evidence>
<dbReference type="PANTHER" id="PTHR30069:SF57">
    <property type="entry name" value="TONB-DEPENDENT RECEPTOR"/>
    <property type="match status" value="1"/>
</dbReference>
<dbReference type="EMBL" id="UINC01015822">
    <property type="protein sequence ID" value="SVA66346.1"/>
    <property type="molecule type" value="Genomic_DNA"/>
</dbReference>
<feature type="non-terminal residue" evidence="7">
    <location>
        <position position="1"/>
    </location>
</feature>
<dbReference type="Pfam" id="PF07715">
    <property type="entry name" value="Plug"/>
    <property type="match status" value="1"/>
</dbReference>
<dbReference type="InterPro" id="IPR008969">
    <property type="entry name" value="CarboxyPept-like_regulatory"/>
</dbReference>
<protein>
    <recommendedName>
        <fullName evidence="6">TonB-dependent receptor plug domain-containing protein</fullName>
    </recommendedName>
</protein>
<dbReference type="InterPro" id="IPR012910">
    <property type="entry name" value="Plug_dom"/>
</dbReference>
<dbReference type="Gene3D" id="2.170.130.10">
    <property type="entry name" value="TonB-dependent receptor, plug domain"/>
    <property type="match status" value="1"/>
</dbReference>
<keyword evidence="4" id="KW-0472">Membrane</keyword>
<dbReference type="PROSITE" id="PS52016">
    <property type="entry name" value="TONB_DEPENDENT_REC_3"/>
    <property type="match status" value="1"/>
</dbReference>
<evidence type="ECO:0000259" key="6">
    <source>
        <dbReference type="Pfam" id="PF07715"/>
    </source>
</evidence>
<dbReference type="PANTHER" id="PTHR30069">
    <property type="entry name" value="TONB-DEPENDENT OUTER MEMBRANE RECEPTOR"/>
    <property type="match status" value="1"/>
</dbReference>
<evidence type="ECO:0000256" key="2">
    <source>
        <dbReference type="ARBA" id="ARBA00022448"/>
    </source>
</evidence>
<keyword evidence="3" id="KW-0812">Transmembrane</keyword>
<keyword evidence="2" id="KW-0813">Transport</keyword>
<dbReference type="Pfam" id="PF13715">
    <property type="entry name" value="CarbopepD_reg_2"/>
    <property type="match status" value="1"/>
</dbReference>
<evidence type="ECO:0000313" key="7">
    <source>
        <dbReference type="EMBL" id="SVA66346.1"/>
    </source>
</evidence>
<evidence type="ECO:0000256" key="4">
    <source>
        <dbReference type="ARBA" id="ARBA00023136"/>
    </source>
</evidence>
<dbReference type="GO" id="GO:0015344">
    <property type="term" value="F:siderophore uptake transmembrane transporter activity"/>
    <property type="evidence" value="ECO:0007669"/>
    <property type="project" value="TreeGrafter"/>
</dbReference>
<dbReference type="AlphaFoldDB" id="A0A381XNI9"/>
<keyword evidence="5" id="KW-0998">Cell outer membrane</keyword>
<dbReference type="SUPFAM" id="SSF56935">
    <property type="entry name" value="Porins"/>
    <property type="match status" value="1"/>
</dbReference>
<feature type="domain" description="TonB-dependent receptor plug" evidence="6">
    <location>
        <begin position="131"/>
        <end position="237"/>
    </location>
</feature>
<accession>A0A381XNI9</accession>
<evidence type="ECO:0000256" key="3">
    <source>
        <dbReference type="ARBA" id="ARBA00022692"/>
    </source>
</evidence>
<dbReference type="Gene3D" id="2.60.40.1120">
    <property type="entry name" value="Carboxypeptidase-like, regulatory domain"/>
    <property type="match status" value="1"/>
</dbReference>
<dbReference type="Gene3D" id="2.40.170.20">
    <property type="entry name" value="TonB-dependent receptor, beta-barrel domain"/>
    <property type="match status" value="1"/>
</dbReference>
<organism evidence="7">
    <name type="scientific">marine metagenome</name>
    <dbReference type="NCBI Taxonomy" id="408172"/>
    <lineage>
        <taxon>unclassified sequences</taxon>
        <taxon>metagenomes</taxon>
        <taxon>ecological metagenomes</taxon>
    </lineage>
</organism>
<name>A0A381XNI9_9ZZZZ</name>
<dbReference type="InterPro" id="IPR037066">
    <property type="entry name" value="Plug_dom_sf"/>
</dbReference>
<evidence type="ECO:0000256" key="1">
    <source>
        <dbReference type="ARBA" id="ARBA00004571"/>
    </source>
</evidence>
<sequence>VVDFQIRFVIKNLYSFLIIALLNIFSSFSQNQGSISGEIYDSKSQLPLLGANIVLDNTSIGAISNENGYFIIDNIPTTSYNITISYVGYQSQKVYNIIIKSKGNPALKIFLNESSEALDEVVITESPFKKTMESPLSINTFSAVEIESYPGANNDITKVVQSMPGLSPSVGGFRNDIIIRGGAPNETVYYLDGIEIPNINHFSTQGSAGGPRGMINISFIQEVTLSTSAFGVEYDNPLSGVLSFEQKDGNSNQFAGNFRTGITESGITFEGPVFNKSEEDVNTTMIFSLRKSYLQFLFKFIGVPIRPDYWDYQWKIHHKIDKYNSINFIGVGSIDDFSVEAPDDFDAEQQAKLEQVPIIKQNTTTAGISWKRKYKNQKGQLITSLSTNKLKNNFSRYADNLNESGLLFRNDSHEWETKLRIKSVNYYKDWKLKWGGNFQLSNYFNNTQNLYTGINYNTEIEFYKYGFFANGSRSFFNNRLDFSIGFRMDEDTFSTGSSLLDNFSPRASLSYAISEDRKWRWNMSIGKYYKIPTYTMLGYQNNDGEYLNKNNKYTESKHYVTGIDYNMTNSSKISIEAFLKKYDNFPVSIVDQVSLANKGGGFEVLGNEEVSSTGKGKTYGLEASFQQKLTNNFYGIFSYTYFYSKFSGFTSEYLPSVWDSRHLVSFSNGYKLNNNWELSSRLRYSGKTPYAPFDLNASLISYPEMVLDYSRLGEEKLDKFSQLDVRVDKKWNKENISISFYFEIMNILSQEISVPPEYGLDRDSEGNVITPISLVKVNINRFTPIPTFGFSLDF</sequence>
<comment type="subcellular location">
    <subcellularLocation>
        <location evidence="1">Cell outer membrane</location>
        <topology evidence="1">Multi-pass membrane protein</topology>
    </subcellularLocation>
</comment>